<evidence type="ECO:0000313" key="2">
    <source>
        <dbReference type="EnsemblPlants" id="Pp3c16_11230V3.1"/>
    </source>
</evidence>
<protein>
    <submittedName>
        <fullName evidence="1 2">Uncharacterized protein</fullName>
    </submittedName>
</protein>
<gene>
    <name evidence="1" type="ORF">PHYPA_020799</name>
</gene>
<dbReference type="AlphaFoldDB" id="A0A2K1J822"/>
<dbReference type="EnsemblPlants" id="Pp3c16_11230V3.1">
    <property type="protein sequence ID" value="Pp3c16_11230V3.1"/>
    <property type="gene ID" value="Pp3c16_11230"/>
</dbReference>
<sequence>MKNLSEVGTHVTKVTHMLTAIAPLYSGVQK</sequence>
<reference evidence="2" key="3">
    <citation type="submission" date="2020-12" db="UniProtKB">
        <authorList>
            <consortium name="EnsemblPlants"/>
        </authorList>
    </citation>
    <scope>IDENTIFICATION</scope>
</reference>
<keyword evidence="3" id="KW-1185">Reference proteome</keyword>
<dbReference type="InParanoid" id="A0A2K1J822"/>
<dbReference type="Gramene" id="Pp3c16_11230V3.1">
    <property type="protein sequence ID" value="Pp3c16_11230V3.1"/>
    <property type="gene ID" value="Pp3c16_11230"/>
</dbReference>
<reference evidence="1 3" key="1">
    <citation type="journal article" date="2008" name="Science">
        <title>The Physcomitrella genome reveals evolutionary insights into the conquest of land by plants.</title>
        <authorList>
            <person name="Rensing S."/>
            <person name="Lang D."/>
            <person name="Zimmer A."/>
            <person name="Terry A."/>
            <person name="Salamov A."/>
            <person name="Shapiro H."/>
            <person name="Nishiyama T."/>
            <person name="Perroud P.-F."/>
            <person name="Lindquist E."/>
            <person name="Kamisugi Y."/>
            <person name="Tanahashi T."/>
            <person name="Sakakibara K."/>
            <person name="Fujita T."/>
            <person name="Oishi K."/>
            <person name="Shin-I T."/>
            <person name="Kuroki Y."/>
            <person name="Toyoda A."/>
            <person name="Suzuki Y."/>
            <person name="Hashimoto A."/>
            <person name="Yamaguchi K."/>
            <person name="Sugano A."/>
            <person name="Kohara Y."/>
            <person name="Fujiyama A."/>
            <person name="Anterola A."/>
            <person name="Aoki S."/>
            <person name="Ashton N."/>
            <person name="Barbazuk W.B."/>
            <person name="Barker E."/>
            <person name="Bennetzen J."/>
            <person name="Bezanilla M."/>
            <person name="Blankenship R."/>
            <person name="Cho S.H."/>
            <person name="Dutcher S."/>
            <person name="Estelle M."/>
            <person name="Fawcett J.A."/>
            <person name="Gundlach H."/>
            <person name="Hanada K."/>
            <person name="Heyl A."/>
            <person name="Hicks K.A."/>
            <person name="Hugh J."/>
            <person name="Lohr M."/>
            <person name="Mayer K."/>
            <person name="Melkozernov A."/>
            <person name="Murata T."/>
            <person name="Nelson D."/>
            <person name="Pils B."/>
            <person name="Prigge M."/>
            <person name="Reiss B."/>
            <person name="Renner T."/>
            <person name="Rombauts S."/>
            <person name="Rushton P."/>
            <person name="Sanderfoot A."/>
            <person name="Schween G."/>
            <person name="Shiu S.-H."/>
            <person name="Stueber K."/>
            <person name="Theodoulou F.L."/>
            <person name="Tu H."/>
            <person name="Van de Peer Y."/>
            <person name="Verrier P.J."/>
            <person name="Waters E."/>
            <person name="Wood A."/>
            <person name="Yang L."/>
            <person name="Cove D."/>
            <person name="Cuming A."/>
            <person name="Hasebe M."/>
            <person name="Lucas S."/>
            <person name="Mishler D.B."/>
            <person name="Reski R."/>
            <person name="Grigoriev I."/>
            <person name="Quatrano R.S."/>
            <person name="Boore J.L."/>
        </authorList>
    </citation>
    <scope>NUCLEOTIDE SEQUENCE [LARGE SCALE GENOMIC DNA]</scope>
    <source>
        <strain evidence="2 3">cv. Gransden 2004</strain>
    </source>
</reference>
<name>A0A2K1J822_PHYPA</name>
<reference evidence="1 3" key="2">
    <citation type="journal article" date="2018" name="Plant J.">
        <title>The Physcomitrella patens chromosome-scale assembly reveals moss genome structure and evolution.</title>
        <authorList>
            <person name="Lang D."/>
            <person name="Ullrich K.K."/>
            <person name="Murat F."/>
            <person name="Fuchs J."/>
            <person name="Jenkins J."/>
            <person name="Haas F.B."/>
            <person name="Piednoel M."/>
            <person name="Gundlach H."/>
            <person name="Van Bel M."/>
            <person name="Meyberg R."/>
            <person name="Vives C."/>
            <person name="Morata J."/>
            <person name="Symeonidi A."/>
            <person name="Hiss M."/>
            <person name="Muchero W."/>
            <person name="Kamisugi Y."/>
            <person name="Saleh O."/>
            <person name="Blanc G."/>
            <person name="Decker E.L."/>
            <person name="van Gessel N."/>
            <person name="Grimwood J."/>
            <person name="Hayes R.D."/>
            <person name="Graham S.W."/>
            <person name="Gunter L.E."/>
            <person name="McDaniel S.F."/>
            <person name="Hoernstein S.N.W."/>
            <person name="Larsson A."/>
            <person name="Li F.W."/>
            <person name="Perroud P.F."/>
            <person name="Phillips J."/>
            <person name="Ranjan P."/>
            <person name="Rokshar D.S."/>
            <person name="Rothfels C.J."/>
            <person name="Schneider L."/>
            <person name="Shu S."/>
            <person name="Stevenson D.W."/>
            <person name="Thummler F."/>
            <person name="Tillich M."/>
            <person name="Villarreal Aguilar J.C."/>
            <person name="Widiez T."/>
            <person name="Wong G.K."/>
            <person name="Wymore A."/>
            <person name="Zhang Y."/>
            <person name="Zimmer A.D."/>
            <person name="Quatrano R.S."/>
            <person name="Mayer K.F.X."/>
            <person name="Goodstein D."/>
            <person name="Casacuberta J.M."/>
            <person name="Vandepoele K."/>
            <person name="Reski R."/>
            <person name="Cuming A.C."/>
            <person name="Tuskan G.A."/>
            <person name="Maumus F."/>
            <person name="Salse J."/>
            <person name="Schmutz J."/>
            <person name="Rensing S.A."/>
        </authorList>
    </citation>
    <scope>NUCLEOTIDE SEQUENCE [LARGE SCALE GENOMIC DNA]</scope>
    <source>
        <strain evidence="2 3">cv. Gransden 2004</strain>
    </source>
</reference>
<evidence type="ECO:0000313" key="1">
    <source>
        <dbReference type="EMBL" id="PNR37690.1"/>
    </source>
</evidence>
<evidence type="ECO:0000313" key="3">
    <source>
        <dbReference type="Proteomes" id="UP000006727"/>
    </source>
</evidence>
<dbReference type="Proteomes" id="UP000006727">
    <property type="component" value="Chromosome 16"/>
</dbReference>
<accession>A0A2K1J822</accession>
<proteinExistence type="predicted"/>
<dbReference type="EMBL" id="ABEU02000016">
    <property type="protein sequence ID" value="PNR37690.1"/>
    <property type="molecule type" value="Genomic_DNA"/>
</dbReference>
<organism evidence="1">
    <name type="scientific">Physcomitrium patens</name>
    <name type="common">Spreading-leaved earth moss</name>
    <name type="synonym">Physcomitrella patens</name>
    <dbReference type="NCBI Taxonomy" id="3218"/>
    <lineage>
        <taxon>Eukaryota</taxon>
        <taxon>Viridiplantae</taxon>
        <taxon>Streptophyta</taxon>
        <taxon>Embryophyta</taxon>
        <taxon>Bryophyta</taxon>
        <taxon>Bryophytina</taxon>
        <taxon>Bryopsida</taxon>
        <taxon>Funariidae</taxon>
        <taxon>Funariales</taxon>
        <taxon>Funariaceae</taxon>
        <taxon>Physcomitrium</taxon>
    </lineage>
</organism>